<gene>
    <name evidence="1" type="ordered locus">EbC_17920</name>
</gene>
<organism evidence="2">
    <name type="scientific">Erwinia billingiae (strain Eb661)</name>
    <dbReference type="NCBI Taxonomy" id="634500"/>
    <lineage>
        <taxon>Bacteria</taxon>
        <taxon>Pseudomonadati</taxon>
        <taxon>Pseudomonadota</taxon>
        <taxon>Gammaproteobacteria</taxon>
        <taxon>Enterobacterales</taxon>
        <taxon>Erwiniaceae</taxon>
        <taxon>Erwinia</taxon>
    </lineage>
</organism>
<name>D8MR66_ERWBE</name>
<accession>D8MR66</accession>
<reference evidence="1 2" key="1">
    <citation type="journal article" date="2010" name="BMC Genomics">
        <title>Genome comparison of the epiphytic bacteria Erwinia billingiae and E. tasmaniensis with the pear pathogen E. pyrifoliae.</title>
        <authorList>
            <person name="Kube M."/>
            <person name="Migdoll A.M."/>
            <person name="Gehring I."/>
            <person name="Heitmann K."/>
            <person name="Mayer Y."/>
            <person name="Kuhl H."/>
            <person name="Knaust F."/>
            <person name="Geider K."/>
            <person name="Reinhardt R."/>
        </authorList>
    </citation>
    <scope>NUCLEOTIDE SEQUENCE [LARGE SCALE GENOMIC DNA]</scope>
    <source>
        <strain evidence="1 2">Eb661</strain>
    </source>
</reference>
<proteinExistence type="predicted"/>
<dbReference type="HOGENOM" id="CLU_056137_1_0_6"/>
<protein>
    <submittedName>
        <fullName evidence="1">Uncharacterized protein</fullName>
    </submittedName>
</protein>
<dbReference type="GeneID" id="90511815"/>
<dbReference type="EMBL" id="FP236843">
    <property type="protein sequence ID" value="CAX59323.1"/>
    <property type="molecule type" value="Genomic_DNA"/>
</dbReference>
<evidence type="ECO:0000313" key="1">
    <source>
        <dbReference type="EMBL" id="CAX59323.1"/>
    </source>
</evidence>
<evidence type="ECO:0000313" key="2">
    <source>
        <dbReference type="Proteomes" id="UP000008793"/>
    </source>
</evidence>
<dbReference type="STRING" id="634500.EbC_17920"/>
<dbReference type="AlphaFoldDB" id="D8MR66"/>
<dbReference type="KEGG" id="ebi:EbC_17920"/>
<sequence length="198" mass="19787">MNNTNFTDETGKVLNPATSEKIKYASDKLVKGELPAGQNAATGLLTAWGAGMTTVVAPVLLPATATARSVIAASAIGGLVNIFNQLNSGGPFSATDALIATGISGLTQGKGFWFTEAASIGGAYVRAKLQGNDVPPSVVGASFGTAVGAGTGKVIVDKVQPIVSGSVAEIICTGFGAISSEVTGSTLQDKLDKNGSKK</sequence>
<dbReference type="eggNOG" id="ENOG5033K70">
    <property type="taxonomic scope" value="Bacteria"/>
</dbReference>
<keyword evidence="2" id="KW-1185">Reference proteome</keyword>
<dbReference type="RefSeq" id="WP_013201815.1">
    <property type="nucleotide sequence ID" value="NC_014306.1"/>
</dbReference>
<dbReference type="Proteomes" id="UP000008793">
    <property type="component" value="Chromosome"/>
</dbReference>